<evidence type="ECO:0000313" key="1">
    <source>
        <dbReference type="EMBL" id="CAG8787734.1"/>
    </source>
</evidence>
<organism evidence="1 2">
    <name type="scientific">Gigaspora margarita</name>
    <dbReference type="NCBI Taxonomy" id="4874"/>
    <lineage>
        <taxon>Eukaryota</taxon>
        <taxon>Fungi</taxon>
        <taxon>Fungi incertae sedis</taxon>
        <taxon>Mucoromycota</taxon>
        <taxon>Glomeromycotina</taxon>
        <taxon>Glomeromycetes</taxon>
        <taxon>Diversisporales</taxon>
        <taxon>Gigasporaceae</taxon>
        <taxon>Gigaspora</taxon>
    </lineage>
</organism>
<name>A0ABN7VNH3_GIGMA</name>
<accession>A0ABN7VNH3</accession>
<protein>
    <submittedName>
        <fullName evidence="1">29230_t:CDS:1</fullName>
    </submittedName>
</protein>
<comment type="caution">
    <text evidence="1">The sequence shown here is derived from an EMBL/GenBank/DDBJ whole genome shotgun (WGS) entry which is preliminary data.</text>
</comment>
<reference evidence="1 2" key="1">
    <citation type="submission" date="2021-06" db="EMBL/GenBank/DDBJ databases">
        <authorList>
            <person name="Kallberg Y."/>
            <person name="Tangrot J."/>
            <person name="Rosling A."/>
        </authorList>
    </citation>
    <scope>NUCLEOTIDE SEQUENCE [LARGE SCALE GENOMIC DNA]</scope>
    <source>
        <strain evidence="1 2">120-4 pot B 10/14</strain>
    </source>
</reference>
<gene>
    <name evidence="1" type="ORF">GMARGA_LOCUS20725</name>
</gene>
<dbReference type="EMBL" id="CAJVQB010018467">
    <property type="protein sequence ID" value="CAG8787734.1"/>
    <property type="molecule type" value="Genomic_DNA"/>
</dbReference>
<sequence length="57" mass="6257">KFPDIVKTLPTETGGLGDTVTLIEWMGSEPSIKSALVELNWACRKGGVKHCEKRNKS</sequence>
<proteinExistence type="predicted"/>
<feature type="non-terminal residue" evidence="1">
    <location>
        <position position="1"/>
    </location>
</feature>
<evidence type="ECO:0000313" key="2">
    <source>
        <dbReference type="Proteomes" id="UP000789901"/>
    </source>
</evidence>
<keyword evidence="2" id="KW-1185">Reference proteome</keyword>
<dbReference type="Proteomes" id="UP000789901">
    <property type="component" value="Unassembled WGS sequence"/>
</dbReference>